<organism evidence="2 3">
    <name type="scientific">Streptomyces graminearus</name>
    <dbReference type="NCBI Taxonomy" id="284030"/>
    <lineage>
        <taxon>Bacteria</taxon>
        <taxon>Bacillati</taxon>
        <taxon>Actinomycetota</taxon>
        <taxon>Actinomycetes</taxon>
        <taxon>Kitasatosporales</taxon>
        <taxon>Streptomycetaceae</taxon>
        <taxon>Streptomyces</taxon>
    </lineage>
</organism>
<sequence>MEEKPPEPTQTTSAEPAQPPAGPLDWFRQLPEHPAPGPLDPDPVRTVWQLPRFRLGTRRFTGRIDHALVCVTRAGRYDTYLPPDRPTSVRRYIALYEVNTDPHSFRLQVPLPSLDDSFEFEATADVTWRVMNPEAFVRSQERDVPGLVTRELLPTLRTASRAHPIEASAEAERSVQRQAAEHAPSIGAAEGLRVCCTLRLRRDMAERSHQARLRRARHAAEAVEPEHEAALLRERSEAERRAERIGFYERQLAKGGVGALALHLAVHPEDTSLVLGHLSGEQNKLVDHQLELIKQVLDSRRLEDYQLETTRGLAAERMAALLKATDPFERATGTPVELTKPARAEGVTEEGT</sequence>
<feature type="region of interest" description="Disordered" evidence="1">
    <location>
        <begin position="330"/>
        <end position="352"/>
    </location>
</feature>
<keyword evidence="3" id="KW-1185">Reference proteome</keyword>
<name>A0ABP5YKY2_9ACTN</name>
<evidence type="ECO:0000256" key="1">
    <source>
        <dbReference type="SAM" id="MobiDB-lite"/>
    </source>
</evidence>
<dbReference type="RefSeq" id="WP_346077608.1">
    <property type="nucleotide sequence ID" value="NZ_BAAATL010000013.1"/>
</dbReference>
<accession>A0ABP5YKY2</accession>
<feature type="region of interest" description="Disordered" evidence="1">
    <location>
        <begin position="1"/>
        <end position="43"/>
    </location>
</feature>
<dbReference type="EMBL" id="BAAATL010000013">
    <property type="protein sequence ID" value="GAA2483007.1"/>
    <property type="molecule type" value="Genomic_DNA"/>
</dbReference>
<comment type="caution">
    <text evidence="2">The sequence shown here is derived from an EMBL/GenBank/DDBJ whole genome shotgun (WGS) entry which is preliminary data.</text>
</comment>
<evidence type="ECO:0008006" key="4">
    <source>
        <dbReference type="Google" id="ProtNLM"/>
    </source>
</evidence>
<dbReference type="Proteomes" id="UP001501721">
    <property type="component" value="Unassembled WGS sequence"/>
</dbReference>
<reference evidence="3" key="1">
    <citation type="journal article" date="2019" name="Int. J. Syst. Evol. Microbiol.">
        <title>The Global Catalogue of Microorganisms (GCM) 10K type strain sequencing project: providing services to taxonomists for standard genome sequencing and annotation.</title>
        <authorList>
            <consortium name="The Broad Institute Genomics Platform"/>
            <consortium name="The Broad Institute Genome Sequencing Center for Infectious Disease"/>
            <person name="Wu L."/>
            <person name="Ma J."/>
        </authorList>
    </citation>
    <scope>NUCLEOTIDE SEQUENCE [LARGE SCALE GENOMIC DNA]</scope>
    <source>
        <strain evidence="3">JCM 6923</strain>
    </source>
</reference>
<gene>
    <name evidence="2" type="ORF">GCM10010422_29920</name>
</gene>
<proteinExistence type="predicted"/>
<protein>
    <recommendedName>
        <fullName evidence="4">PE-PGRS family protein</fullName>
    </recommendedName>
</protein>
<evidence type="ECO:0000313" key="2">
    <source>
        <dbReference type="EMBL" id="GAA2483007.1"/>
    </source>
</evidence>
<evidence type="ECO:0000313" key="3">
    <source>
        <dbReference type="Proteomes" id="UP001501721"/>
    </source>
</evidence>